<comment type="caution">
    <text evidence="1">The sequence shown here is derived from an EMBL/GenBank/DDBJ whole genome shotgun (WGS) entry which is preliminary data.</text>
</comment>
<protein>
    <submittedName>
        <fullName evidence="1">Ectoine hydroxylase</fullName>
        <ecNumber evidence="1">1.14.11.-</ecNumber>
    </submittedName>
</protein>
<dbReference type="EMBL" id="JACJID010000004">
    <property type="protein sequence ID" value="MBA8928836.1"/>
    <property type="molecule type" value="Genomic_DNA"/>
</dbReference>
<accession>A0ABR6BQC2</accession>
<evidence type="ECO:0000313" key="1">
    <source>
        <dbReference type="EMBL" id="MBA8928836.1"/>
    </source>
</evidence>
<dbReference type="Gene3D" id="2.60.120.620">
    <property type="entry name" value="q2cbj1_9rhob like domain"/>
    <property type="match status" value="1"/>
</dbReference>
<dbReference type="Proteomes" id="UP000517916">
    <property type="component" value="Unassembled WGS sequence"/>
</dbReference>
<dbReference type="PANTHER" id="PTHR20883">
    <property type="entry name" value="PHYTANOYL-COA DIOXYGENASE DOMAIN CONTAINING 1"/>
    <property type="match status" value="1"/>
</dbReference>
<name>A0ABR6BQC2_9PSEU</name>
<proteinExistence type="predicted"/>
<dbReference type="PANTHER" id="PTHR20883:SF48">
    <property type="entry name" value="ECTOINE DIOXYGENASE"/>
    <property type="match status" value="1"/>
</dbReference>
<dbReference type="Pfam" id="PF05721">
    <property type="entry name" value="PhyH"/>
    <property type="match status" value="1"/>
</dbReference>
<dbReference type="InterPro" id="IPR008775">
    <property type="entry name" value="Phytyl_CoA_dOase-like"/>
</dbReference>
<dbReference type="RefSeq" id="WP_182839050.1">
    <property type="nucleotide sequence ID" value="NZ_BAAABQ010000047.1"/>
</dbReference>
<gene>
    <name evidence="1" type="ORF">BC739_006053</name>
</gene>
<reference evidence="1 2" key="1">
    <citation type="submission" date="2020-08" db="EMBL/GenBank/DDBJ databases">
        <title>Genomic Encyclopedia of Archaeal and Bacterial Type Strains, Phase II (KMG-II): from individual species to whole genera.</title>
        <authorList>
            <person name="Goeker M."/>
        </authorList>
    </citation>
    <scope>NUCLEOTIDE SEQUENCE [LARGE SCALE GENOMIC DNA]</scope>
    <source>
        <strain evidence="1 2">DSM 43850</strain>
    </source>
</reference>
<dbReference type="EC" id="1.14.11.-" evidence="1"/>
<sequence length="265" mass="29479">MTDTALDGIAAAYHENGWVVLEEGIGEQVLRDLRASVRRISAMEREEVVCEKDSDVVRALHGCHRFDQVCAALVRHPRLVGLAEQLIGDRVYVYQFKVNVKNPQVGQRWPWHQDFAFWSIEDGMPEPHAVNIAINLDEVHELNGPLTVLTGSHRLGIIRAADQPERAAGGDWHEHVSADLTHSVPAERAAELAANHRPAQLLGPAGTISAFHPNLVHWSSDNRSDDRRTVLFVTYNSVRNAPRNVTRPAFLVDRDTTPVTPALSV</sequence>
<keyword evidence="2" id="KW-1185">Reference proteome</keyword>
<dbReference type="GO" id="GO:0016491">
    <property type="term" value="F:oxidoreductase activity"/>
    <property type="evidence" value="ECO:0007669"/>
    <property type="project" value="UniProtKB-KW"/>
</dbReference>
<dbReference type="SUPFAM" id="SSF51197">
    <property type="entry name" value="Clavaminate synthase-like"/>
    <property type="match status" value="1"/>
</dbReference>
<keyword evidence="1" id="KW-0560">Oxidoreductase</keyword>
<evidence type="ECO:0000313" key="2">
    <source>
        <dbReference type="Proteomes" id="UP000517916"/>
    </source>
</evidence>
<organism evidence="1 2">
    <name type="scientific">Kutzneria viridogrisea</name>
    <dbReference type="NCBI Taxonomy" id="47990"/>
    <lineage>
        <taxon>Bacteria</taxon>
        <taxon>Bacillati</taxon>
        <taxon>Actinomycetota</taxon>
        <taxon>Actinomycetes</taxon>
        <taxon>Pseudonocardiales</taxon>
        <taxon>Pseudonocardiaceae</taxon>
        <taxon>Kutzneria</taxon>
    </lineage>
</organism>